<dbReference type="EMBL" id="SRLO01015976">
    <property type="protein sequence ID" value="TNN24247.1"/>
    <property type="molecule type" value="Genomic_DNA"/>
</dbReference>
<dbReference type="InterPro" id="IPR036028">
    <property type="entry name" value="SH3-like_dom_sf"/>
</dbReference>
<keyword evidence="2 5" id="KW-0728">SH3 domain</keyword>
<dbReference type="PANTHER" id="PTHR14167">
    <property type="entry name" value="SH3 DOMAIN-CONTAINING"/>
    <property type="match status" value="1"/>
</dbReference>
<keyword evidence="4" id="KW-0472">Membrane</keyword>
<dbReference type="Proteomes" id="UP000314294">
    <property type="component" value="Unassembled WGS sequence"/>
</dbReference>
<accession>A0A4Z2E680</accession>
<protein>
    <submittedName>
        <fullName evidence="7">SH3 domain-containing kinase-binding protein 1</fullName>
    </submittedName>
</protein>
<gene>
    <name evidence="7" type="primary">Sh3kbp1</name>
    <name evidence="7" type="ORF">EYF80_065630</name>
</gene>
<organism evidence="7 8">
    <name type="scientific">Liparis tanakae</name>
    <name type="common">Tanaka's snailfish</name>
    <dbReference type="NCBI Taxonomy" id="230148"/>
    <lineage>
        <taxon>Eukaryota</taxon>
        <taxon>Metazoa</taxon>
        <taxon>Chordata</taxon>
        <taxon>Craniata</taxon>
        <taxon>Vertebrata</taxon>
        <taxon>Euteleostomi</taxon>
        <taxon>Actinopterygii</taxon>
        <taxon>Neopterygii</taxon>
        <taxon>Teleostei</taxon>
        <taxon>Neoteleostei</taxon>
        <taxon>Acanthomorphata</taxon>
        <taxon>Eupercaria</taxon>
        <taxon>Perciformes</taxon>
        <taxon>Cottioidei</taxon>
        <taxon>Cottales</taxon>
        <taxon>Liparidae</taxon>
        <taxon>Liparis</taxon>
    </lineage>
</organism>
<dbReference type="Pfam" id="PF07653">
    <property type="entry name" value="SH3_2"/>
    <property type="match status" value="1"/>
</dbReference>
<keyword evidence="7" id="KW-0418">Kinase</keyword>
<evidence type="ECO:0000256" key="5">
    <source>
        <dbReference type="PROSITE-ProRule" id="PRU00192"/>
    </source>
</evidence>
<dbReference type="InterPro" id="IPR050384">
    <property type="entry name" value="Endophilin_SH3RF"/>
</dbReference>
<dbReference type="InterPro" id="IPR001452">
    <property type="entry name" value="SH3_domain"/>
</dbReference>
<evidence type="ECO:0000256" key="3">
    <source>
        <dbReference type="ARBA" id="ARBA00023054"/>
    </source>
</evidence>
<dbReference type="AlphaFoldDB" id="A0A4Z2E680"/>
<reference evidence="7 8" key="1">
    <citation type="submission" date="2019-03" db="EMBL/GenBank/DDBJ databases">
        <title>First draft genome of Liparis tanakae, snailfish: a comprehensive survey of snailfish specific genes.</title>
        <authorList>
            <person name="Kim W."/>
            <person name="Song I."/>
            <person name="Jeong J.-H."/>
            <person name="Kim D."/>
            <person name="Kim S."/>
            <person name="Ryu S."/>
            <person name="Song J.Y."/>
            <person name="Lee S.K."/>
        </authorList>
    </citation>
    <scope>NUCLEOTIDE SEQUENCE [LARGE SCALE GENOMIC DNA]</scope>
    <source>
        <tissue evidence="7">Muscle</tissue>
    </source>
</reference>
<evidence type="ECO:0000259" key="6">
    <source>
        <dbReference type="PROSITE" id="PS50002"/>
    </source>
</evidence>
<name>A0A4Z2E680_9TELE</name>
<dbReference type="PANTHER" id="PTHR14167:SF81">
    <property type="entry name" value="ENDOPHILIN-A"/>
    <property type="match status" value="1"/>
</dbReference>
<dbReference type="GO" id="GO:0016301">
    <property type="term" value="F:kinase activity"/>
    <property type="evidence" value="ECO:0007669"/>
    <property type="project" value="UniProtKB-KW"/>
</dbReference>
<comment type="caution">
    <text evidence="7">The sequence shown here is derived from an EMBL/GenBank/DDBJ whole genome shotgun (WGS) entry which is preliminary data.</text>
</comment>
<dbReference type="SUPFAM" id="SSF50044">
    <property type="entry name" value="SH3-domain"/>
    <property type="match status" value="1"/>
</dbReference>
<dbReference type="SMART" id="SM00326">
    <property type="entry name" value="SH3"/>
    <property type="match status" value="1"/>
</dbReference>
<comment type="subcellular location">
    <subcellularLocation>
        <location evidence="1">Membrane</location>
        <topology evidence="1">Peripheral membrane protein</topology>
    </subcellularLocation>
</comment>
<dbReference type="PRINTS" id="PR00452">
    <property type="entry name" value="SH3DOMAIN"/>
</dbReference>
<evidence type="ECO:0000256" key="2">
    <source>
        <dbReference type="ARBA" id="ARBA00022443"/>
    </source>
</evidence>
<evidence type="ECO:0000313" key="8">
    <source>
        <dbReference type="Proteomes" id="UP000314294"/>
    </source>
</evidence>
<dbReference type="OrthoDB" id="5340910at2759"/>
<evidence type="ECO:0000313" key="7">
    <source>
        <dbReference type="EMBL" id="TNN24247.1"/>
    </source>
</evidence>
<dbReference type="PROSITE" id="PS50002">
    <property type="entry name" value="SH3"/>
    <property type="match status" value="1"/>
</dbReference>
<dbReference type="Gene3D" id="2.30.30.40">
    <property type="entry name" value="SH3 Domains"/>
    <property type="match status" value="2"/>
</dbReference>
<keyword evidence="7" id="KW-0808">Transferase</keyword>
<feature type="domain" description="SH3" evidence="6">
    <location>
        <begin position="10"/>
        <end position="98"/>
    </location>
</feature>
<evidence type="ECO:0000256" key="1">
    <source>
        <dbReference type="ARBA" id="ARBA00004170"/>
    </source>
</evidence>
<keyword evidence="8" id="KW-1185">Reference proteome</keyword>
<keyword evidence="3" id="KW-0175">Coiled coil</keyword>
<sequence>MKTEPDGKAKGRELCKVLFPYEAQNEDELSLKEGEIINIISKRAVCLQLLIRHPSGCRAGFRLLLFPLQECADAGWWKGEVGGRQGVFPDNFVKLLDVDKEVAPRSEDVEMSRCRKAGIQF</sequence>
<evidence type="ECO:0000256" key="4">
    <source>
        <dbReference type="ARBA" id="ARBA00023136"/>
    </source>
</evidence>
<dbReference type="PRINTS" id="PR01887">
    <property type="entry name" value="SPECTRNALPHA"/>
</dbReference>
<proteinExistence type="predicted"/>